<evidence type="ECO:0000256" key="4">
    <source>
        <dbReference type="ARBA" id="ARBA00022723"/>
    </source>
</evidence>
<dbReference type="GO" id="GO:0016705">
    <property type="term" value="F:oxidoreductase activity, acting on paired donors, with incorporation or reduction of molecular oxygen"/>
    <property type="evidence" value="ECO:0007669"/>
    <property type="project" value="InterPro"/>
</dbReference>
<dbReference type="InterPro" id="IPR050121">
    <property type="entry name" value="Cytochrome_P450_monoxygenase"/>
</dbReference>
<evidence type="ECO:0000256" key="2">
    <source>
        <dbReference type="ARBA" id="ARBA00010617"/>
    </source>
</evidence>
<protein>
    <submittedName>
        <fullName evidence="8">Uncharacterized protein</fullName>
    </submittedName>
</protein>
<dbReference type="InterPro" id="IPR017972">
    <property type="entry name" value="Cyt_P450_CS"/>
</dbReference>
<feature type="binding site" description="axial binding residue" evidence="6">
    <location>
        <position position="101"/>
    </location>
    <ligand>
        <name>heme</name>
        <dbReference type="ChEBI" id="CHEBI:30413"/>
    </ligand>
    <ligandPart>
        <name>Fe</name>
        <dbReference type="ChEBI" id="CHEBI:18248"/>
    </ligandPart>
</feature>
<proteinExistence type="inferred from homology"/>
<keyword evidence="5 6" id="KW-0408">Iron</keyword>
<sequence>MNMHNLSKLTYLNAVIKEGLRVYPPGPAGFPRVTTASGNTICGQYVPPNTVVIVTNLAASFSTRNHTNPWKFAPERWEGAAEYAVDDRKAYQPFSFGPRNCIAQSLANAEMRLVLARVLWAFDLELQPESKNWIDQRAFALWEKPPLMVKITPRKL</sequence>
<keyword evidence="3 6" id="KW-0349">Heme</keyword>
<dbReference type="GO" id="GO:0020037">
    <property type="term" value="F:heme binding"/>
    <property type="evidence" value="ECO:0007669"/>
    <property type="project" value="InterPro"/>
</dbReference>
<dbReference type="GO" id="GO:0005506">
    <property type="term" value="F:iron ion binding"/>
    <property type="evidence" value="ECO:0007669"/>
    <property type="project" value="InterPro"/>
</dbReference>
<dbReference type="PANTHER" id="PTHR24305:SF210">
    <property type="entry name" value="CYTOCHROME P450 MONOOXYGENASE ASQL-RELATED"/>
    <property type="match status" value="1"/>
</dbReference>
<comment type="similarity">
    <text evidence="2 7">Belongs to the cytochrome P450 family.</text>
</comment>
<keyword evidence="9" id="KW-1185">Reference proteome</keyword>
<dbReference type="PROSITE" id="PS00086">
    <property type="entry name" value="CYTOCHROME_P450"/>
    <property type="match status" value="1"/>
</dbReference>
<organism evidence="8 9">
    <name type="scientific">Hymenoscyphus albidus</name>
    <dbReference type="NCBI Taxonomy" id="595503"/>
    <lineage>
        <taxon>Eukaryota</taxon>
        <taxon>Fungi</taxon>
        <taxon>Dikarya</taxon>
        <taxon>Ascomycota</taxon>
        <taxon>Pezizomycotina</taxon>
        <taxon>Leotiomycetes</taxon>
        <taxon>Helotiales</taxon>
        <taxon>Helotiaceae</taxon>
        <taxon>Hymenoscyphus</taxon>
    </lineage>
</organism>
<evidence type="ECO:0000256" key="6">
    <source>
        <dbReference type="PIRSR" id="PIRSR602401-1"/>
    </source>
</evidence>
<dbReference type="EMBL" id="CAJVRM010000206">
    <property type="protein sequence ID" value="CAG8977132.1"/>
    <property type="molecule type" value="Genomic_DNA"/>
</dbReference>
<dbReference type="InterPro" id="IPR002401">
    <property type="entry name" value="Cyt_P450_E_grp-I"/>
</dbReference>
<gene>
    <name evidence="8" type="ORF">HYALB_00003353</name>
</gene>
<dbReference type="OrthoDB" id="1470350at2759"/>
<dbReference type="Proteomes" id="UP000701801">
    <property type="component" value="Unassembled WGS sequence"/>
</dbReference>
<accession>A0A9N9Q755</accession>
<dbReference type="PRINTS" id="PR00463">
    <property type="entry name" value="EP450I"/>
</dbReference>
<dbReference type="GO" id="GO:0004497">
    <property type="term" value="F:monooxygenase activity"/>
    <property type="evidence" value="ECO:0007669"/>
    <property type="project" value="UniProtKB-KW"/>
</dbReference>
<evidence type="ECO:0000256" key="3">
    <source>
        <dbReference type="ARBA" id="ARBA00022617"/>
    </source>
</evidence>
<dbReference type="PRINTS" id="PR00385">
    <property type="entry name" value="P450"/>
</dbReference>
<evidence type="ECO:0000313" key="9">
    <source>
        <dbReference type="Proteomes" id="UP000701801"/>
    </source>
</evidence>
<comment type="caution">
    <text evidence="8">The sequence shown here is derived from an EMBL/GenBank/DDBJ whole genome shotgun (WGS) entry which is preliminary data.</text>
</comment>
<dbReference type="InterPro" id="IPR001128">
    <property type="entry name" value="Cyt_P450"/>
</dbReference>
<reference evidence="8" key="1">
    <citation type="submission" date="2021-07" db="EMBL/GenBank/DDBJ databases">
        <authorList>
            <person name="Durling M."/>
        </authorList>
    </citation>
    <scope>NUCLEOTIDE SEQUENCE</scope>
</reference>
<keyword evidence="7" id="KW-0503">Monooxygenase</keyword>
<evidence type="ECO:0000256" key="1">
    <source>
        <dbReference type="ARBA" id="ARBA00001971"/>
    </source>
</evidence>
<dbReference type="PANTHER" id="PTHR24305">
    <property type="entry name" value="CYTOCHROME P450"/>
    <property type="match status" value="1"/>
</dbReference>
<comment type="cofactor">
    <cofactor evidence="1 6">
        <name>heme</name>
        <dbReference type="ChEBI" id="CHEBI:30413"/>
    </cofactor>
</comment>
<name>A0A9N9Q755_9HELO</name>
<dbReference type="SUPFAM" id="SSF48264">
    <property type="entry name" value="Cytochrome P450"/>
    <property type="match status" value="1"/>
</dbReference>
<dbReference type="Gene3D" id="1.10.630.10">
    <property type="entry name" value="Cytochrome P450"/>
    <property type="match status" value="1"/>
</dbReference>
<keyword evidence="7" id="KW-0560">Oxidoreductase</keyword>
<dbReference type="Pfam" id="PF00067">
    <property type="entry name" value="p450"/>
    <property type="match status" value="1"/>
</dbReference>
<dbReference type="InterPro" id="IPR036396">
    <property type="entry name" value="Cyt_P450_sf"/>
</dbReference>
<keyword evidence="4 6" id="KW-0479">Metal-binding</keyword>
<evidence type="ECO:0000313" key="8">
    <source>
        <dbReference type="EMBL" id="CAG8977132.1"/>
    </source>
</evidence>
<evidence type="ECO:0000256" key="7">
    <source>
        <dbReference type="RuleBase" id="RU000461"/>
    </source>
</evidence>
<dbReference type="AlphaFoldDB" id="A0A9N9Q755"/>
<evidence type="ECO:0000256" key="5">
    <source>
        <dbReference type="ARBA" id="ARBA00023004"/>
    </source>
</evidence>